<accession>A0A6I0SJX8</accession>
<feature type="domain" description="Competence protein CoiA-like N-terminal" evidence="1">
    <location>
        <begin position="24"/>
        <end position="63"/>
    </location>
</feature>
<dbReference type="InterPro" id="IPR057253">
    <property type="entry name" value="CoiA-like_N"/>
</dbReference>
<proteinExistence type="predicted"/>
<protein>
    <recommendedName>
        <fullName evidence="1">Competence protein CoiA-like N-terminal domain-containing protein</fullName>
    </recommendedName>
</protein>
<dbReference type="AlphaFoldDB" id="A0A6I0SJX8"/>
<comment type="caution">
    <text evidence="2">The sequence shown here is derived from an EMBL/GenBank/DDBJ whole genome shotgun (WGS) entry which is preliminary data.</text>
</comment>
<reference evidence="2 3" key="1">
    <citation type="journal article" date="2019" name="Nat. Med.">
        <title>A library of human gut bacterial isolates paired with longitudinal multiomics data enables mechanistic microbiome research.</title>
        <authorList>
            <person name="Poyet M."/>
            <person name="Groussin M."/>
            <person name="Gibbons S.M."/>
            <person name="Avila-Pacheco J."/>
            <person name="Jiang X."/>
            <person name="Kearney S.M."/>
            <person name="Perrotta A.R."/>
            <person name="Berdy B."/>
            <person name="Zhao S."/>
            <person name="Lieberman T.D."/>
            <person name="Swanson P.K."/>
            <person name="Smith M."/>
            <person name="Roesemann S."/>
            <person name="Alexander J.E."/>
            <person name="Rich S.A."/>
            <person name="Livny J."/>
            <person name="Vlamakis H."/>
            <person name="Clish C."/>
            <person name="Bullock K."/>
            <person name="Deik A."/>
            <person name="Scott J."/>
            <person name="Pierce K.A."/>
            <person name="Xavier R.J."/>
            <person name="Alm E.J."/>
        </authorList>
    </citation>
    <scope>NUCLEOTIDE SEQUENCE [LARGE SCALE GENOMIC DNA]</scope>
    <source>
        <strain evidence="2 3">BIOML-A162</strain>
    </source>
</reference>
<evidence type="ECO:0000313" key="2">
    <source>
        <dbReference type="EMBL" id="KAB4472629.1"/>
    </source>
</evidence>
<evidence type="ECO:0000313" key="3">
    <source>
        <dbReference type="Proteomes" id="UP000436858"/>
    </source>
</evidence>
<sequence length="349" mass="40552">MCTVRYHFAYDENNSIIDIDNVSSEYRKEHDFHCISCGALMTARLGNEKAHHFAHKGGESCSSETYLHKLAKLVLKRKFDNSQSFGIEYALRIKCSRNLSCPFYQKEKCHDIIMGKYDLKEYYDTCMEEQQVGDYRADLLLTNSTRKDRVPVSIEIYVTHRCAKAKRSSALKIIEIHIRSDNDIRRLMDCPICENEQEIVFYGFKRDSVKSVLLDKRELFRFLLFQSGKAYVSNYEDMPVCNEGRRNRSAILELNIDGDYCNYVGEPSIYDYGLIRALQEGFDIKNCRLCKFRRSGYGTSMNPNFCCLSKKYGTPRYPEATEAGQCKYFVLDNDKITKLIPSMPPMEKL</sequence>
<dbReference type="Proteomes" id="UP000436858">
    <property type="component" value="Unassembled WGS sequence"/>
</dbReference>
<evidence type="ECO:0000259" key="1">
    <source>
        <dbReference type="Pfam" id="PF25164"/>
    </source>
</evidence>
<dbReference type="Pfam" id="PF25164">
    <property type="entry name" value="CoiA_N"/>
    <property type="match status" value="1"/>
</dbReference>
<organism evidence="2 3">
    <name type="scientific">Bacteroides thetaiotaomicron</name>
    <dbReference type="NCBI Taxonomy" id="818"/>
    <lineage>
        <taxon>Bacteria</taxon>
        <taxon>Pseudomonadati</taxon>
        <taxon>Bacteroidota</taxon>
        <taxon>Bacteroidia</taxon>
        <taxon>Bacteroidales</taxon>
        <taxon>Bacteroidaceae</taxon>
        <taxon>Bacteroides</taxon>
    </lineage>
</organism>
<name>A0A6I0SJX8_BACT4</name>
<dbReference type="EMBL" id="WCRY01000038">
    <property type="protein sequence ID" value="KAB4472629.1"/>
    <property type="molecule type" value="Genomic_DNA"/>
</dbReference>
<gene>
    <name evidence="2" type="ORF">GAN91_24420</name>
</gene>